<gene>
    <name evidence="1" type="ORF">L1987_71328</name>
</gene>
<comment type="caution">
    <text evidence="1">The sequence shown here is derived from an EMBL/GenBank/DDBJ whole genome shotgun (WGS) entry which is preliminary data.</text>
</comment>
<organism evidence="1 2">
    <name type="scientific">Smallanthus sonchifolius</name>
    <dbReference type="NCBI Taxonomy" id="185202"/>
    <lineage>
        <taxon>Eukaryota</taxon>
        <taxon>Viridiplantae</taxon>
        <taxon>Streptophyta</taxon>
        <taxon>Embryophyta</taxon>
        <taxon>Tracheophyta</taxon>
        <taxon>Spermatophyta</taxon>
        <taxon>Magnoliopsida</taxon>
        <taxon>eudicotyledons</taxon>
        <taxon>Gunneridae</taxon>
        <taxon>Pentapetalae</taxon>
        <taxon>asterids</taxon>
        <taxon>campanulids</taxon>
        <taxon>Asterales</taxon>
        <taxon>Asteraceae</taxon>
        <taxon>Asteroideae</taxon>
        <taxon>Heliantheae alliance</taxon>
        <taxon>Millerieae</taxon>
        <taxon>Smallanthus</taxon>
    </lineage>
</organism>
<evidence type="ECO:0000313" key="2">
    <source>
        <dbReference type="Proteomes" id="UP001056120"/>
    </source>
</evidence>
<sequence length="105" mass="11807">MLNDQNGDEVIPQRLQIPLSAPPLHNCRLNPPHHCTVSGHCSRRPRHQNPPLICNHIIRSETIARNKIGSLVVLKPEDEQRIAESSLKEIACISILKAVVYTTTY</sequence>
<reference evidence="1 2" key="2">
    <citation type="journal article" date="2022" name="Mol. Ecol. Resour.">
        <title>The genomes of chicory, endive, great burdock and yacon provide insights into Asteraceae paleo-polyploidization history and plant inulin production.</title>
        <authorList>
            <person name="Fan W."/>
            <person name="Wang S."/>
            <person name="Wang H."/>
            <person name="Wang A."/>
            <person name="Jiang F."/>
            <person name="Liu H."/>
            <person name="Zhao H."/>
            <person name="Xu D."/>
            <person name="Zhang Y."/>
        </authorList>
    </citation>
    <scope>NUCLEOTIDE SEQUENCE [LARGE SCALE GENOMIC DNA]</scope>
    <source>
        <strain evidence="2">cv. Yunnan</strain>
        <tissue evidence="1">Leaves</tissue>
    </source>
</reference>
<evidence type="ECO:0000313" key="1">
    <source>
        <dbReference type="EMBL" id="KAI3712763.1"/>
    </source>
</evidence>
<keyword evidence="2" id="KW-1185">Reference proteome</keyword>
<accession>A0ACB9ASR2</accession>
<dbReference type="Proteomes" id="UP001056120">
    <property type="component" value="Linkage Group LG24"/>
</dbReference>
<protein>
    <submittedName>
        <fullName evidence="1">Uncharacterized protein</fullName>
    </submittedName>
</protein>
<dbReference type="EMBL" id="CM042041">
    <property type="protein sequence ID" value="KAI3712763.1"/>
    <property type="molecule type" value="Genomic_DNA"/>
</dbReference>
<reference evidence="2" key="1">
    <citation type="journal article" date="2022" name="Mol. Ecol. Resour.">
        <title>The genomes of chicory, endive, great burdock and yacon provide insights into Asteraceae palaeo-polyploidization history and plant inulin production.</title>
        <authorList>
            <person name="Fan W."/>
            <person name="Wang S."/>
            <person name="Wang H."/>
            <person name="Wang A."/>
            <person name="Jiang F."/>
            <person name="Liu H."/>
            <person name="Zhao H."/>
            <person name="Xu D."/>
            <person name="Zhang Y."/>
        </authorList>
    </citation>
    <scope>NUCLEOTIDE SEQUENCE [LARGE SCALE GENOMIC DNA]</scope>
    <source>
        <strain evidence="2">cv. Yunnan</strain>
    </source>
</reference>
<proteinExistence type="predicted"/>
<name>A0ACB9ASR2_9ASTR</name>